<evidence type="ECO:0000313" key="3">
    <source>
        <dbReference type="Proteomes" id="UP000522864"/>
    </source>
</evidence>
<dbReference type="NCBIfam" id="NF041259">
    <property type="entry name" value="mono_DmmA_fam"/>
    <property type="match status" value="1"/>
</dbReference>
<reference evidence="2 3" key="1">
    <citation type="submission" date="2020-04" db="EMBL/GenBank/DDBJ databases">
        <title>Molecular characterization of pseudomonads from Agaricus bisporus reveal novel blotch 2 pathogens in Western Europe.</title>
        <authorList>
            <person name="Taparia T."/>
            <person name="Krijger M."/>
            <person name="Haynes E."/>
            <person name="Elpinstone J.G."/>
            <person name="Noble R."/>
            <person name="Van Der Wolf J."/>
        </authorList>
    </citation>
    <scope>NUCLEOTIDE SEQUENCE [LARGE SCALE GENOMIC DNA]</scope>
    <source>
        <strain evidence="2 3">G9001</strain>
    </source>
</reference>
<gene>
    <name evidence="2" type="ORF">HX830_01450</name>
</gene>
<feature type="domain" description="Dimethylamine monooxygenase subunit DmmA-like C-terminal" evidence="1">
    <location>
        <begin position="114"/>
        <end position="157"/>
    </location>
</feature>
<accession>A0A7Y7WNP8</accession>
<organism evidence="2 3">
    <name type="scientific">Pseudomonas gingeri</name>
    <dbReference type="NCBI Taxonomy" id="117681"/>
    <lineage>
        <taxon>Bacteria</taxon>
        <taxon>Pseudomonadati</taxon>
        <taxon>Pseudomonadota</taxon>
        <taxon>Gammaproteobacteria</taxon>
        <taxon>Pseudomonadales</taxon>
        <taxon>Pseudomonadaceae</taxon>
        <taxon>Pseudomonas</taxon>
    </lineage>
</organism>
<dbReference type="AlphaFoldDB" id="A0A7Y7WNP8"/>
<dbReference type="InterPro" id="IPR048037">
    <property type="entry name" value="DmmA-like_C"/>
</dbReference>
<evidence type="ECO:0000259" key="1">
    <source>
        <dbReference type="Pfam" id="PF22289"/>
    </source>
</evidence>
<evidence type="ECO:0000313" key="2">
    <source>
        <dbReference type="EMBL" id="NWB83533.1"/>
    </source>
</evidence>
<proteinExistence type="predicted"/>
<comment type="caution">
    <text evidence="2">The sequence shown here is derived from an EMBL/GenBank/DDBJ whole genome shotgun (WGS) entry which is preliminary data.</text>
</comment>
<dbReference type="Pfam" id="PF22289">
    <property type="entry name" value="DmmA-like_C"/>
    <property type="match status" value="1"/>
</dbReference>
<dbReference type="EMBL" id="JACAQA010000002">
    <property type="protein sequence ID" value="NWB83533.1"/>
    <property type="molecule type" value="Genomic_DNA"/>
</dbReference>
<protein>
    <recommendedName>
        <fullName evidence="1">Dimethylamine monooxygenase subunit DmmA-like C-terminal domain-containing protein</fullName>
    </recommendedName>
</protein>
<dbReference type="Proteomes" id="UP000522864">
    <property type="component" value="Unassembled WGS sequence"/>
</dbReference>
<dbReference type="RefSeq" id="WP_177098736.1">
    <property type="nucleotide sequence ID" value="NZ_JACAQA010000002.1"/>
</dbReference>
<sequence length="170" mass="18485">MMDRPSAVPDRLHSLPVYREPMPREATRRHIVVMQSTAAGAAFVEGLDQPLLLNAQGRDFPAHLTGVLADASVGCHLYILGDEAFIWLVHGQARNAGLHDDEIDMILSAPGSRRIYCVHCGLTQAAGAADRFNCIGCQVRLGVRAHFSRRLGAYLGVCDDTDRPYAGAHP</sequence>
<name>A0A7Y7WNP8_9PSED</name>